<feature type="non-terminal residue" evidence="1">
    <location>
        <position position="66"/>
    </location>
</feature>
<dbReference type="AlphaFoldDB" id="A0A3P7P697"/>
<accession>A0A3P7P697</accession>
<dbReference type="EMBL" id="UYRU01111319">
    <property type="protein sequence ID" value="VDN44398.1"/>
    <property type="molecule type" value="Genomic_DNA"/>
</dbReference>
<reference evidence="1 2" key="1">
    <citation type="submission" date="2018-11" db="EMBL/GenBank/DDBJ databases">
        <authorList>
            <consortium name="Pathogen Informatics"/>
        </authorList>
    </citation>
    <scope>NUCLEOTIDE SEQUENCE [LARGE SCALE GENOMIC DNA]</scope>
</reference>
<dbReference type="Proteomes" id="UP000281553">
    <property type="component" value="Unassembled WGS sequence"/>
</dbReference>
<protein>
    <submittedName>
        <fullName evidence="1">Uncharacterized protein</fullName>
    </submittedName>
</protein>
<evidence type="ECO:0000313" key="1">
    <source>
        <dbReference type="EMBL" id="VDN44398.1"/>
    </source>
</evidence>
<keyword evidence="2" id="KW-1185">Reference proteome</keyword>
<evidence type="ECO:0000313" key="2">
    <source>
        <dbReference type="Proteomes" id="UP000281553"/>
    </source>
</evidence>
<sequence length="66" mass="7004">MEAALGLSVLRLHSSETYNVSLEGMQVLDLSPSSGSHRHIFAAGSCLDPELGQSLPLTHLPPQAHV</sequence>
<organism evidence="1 2">
    <name type="scientific">Dibothriocephalus latus</name>
    <name type="common">Fish tapeworm</name>
    <name type="synonym">Diphyllobothrium latum</name>
    <dbReference type="NCBI Taxonomy" id="60516"/>
    <lineage>
        <taxon>Eukaryota</taxon>
        <taxon>Metazoa</taxon>
        <taxon>Spiralia</taxon>
        <taxon>Lophotrochozoa</taxon>
        <taxon>Platyhelminthes</taxon>
        <taxon>Cestoda</taxon>
        <taxon>Eucestoda</taxon>
        <taxon>Diphyllobothriidea</taxon>
        <taxon>Diphyllobothriidae</taxon>
        <taxon>Dibothriocephalus</taxon>
    </lineage>
</organism>
<name>A0A3P7P697_DIBLA</name>
<gene>
    <name evidence="1" type="ORF">DILT_LOCUS19323</name>
</gene>
<proteinExistence type="predicted"/>